<accession>A0A1H2DBC3</accession>
<evidence type="ECO:0000313" key="1">
    <source>
        <dbReference type="EMBL" id="SDT80038.1"/>
    </source>
</evidence>
<organism evidence="1 2">
    <name type="scientific">Actinoplanes derwentensis</name>
    <dbReference type="NCBI Taxonomy" id="113562"/>
    <lineage>
        <taxon>Bacteria</taxon>
        <taxon>Bacillati</taxon>
        <taxon>Actinomycetota</taxon>
        <taxon>Actinomycetes</taxon>
        <taxon>Micromonosporales</taxon>
        <taxon>Micromonosporaceae</taxon>
        <taxon>Actinoplanes</taxon>
    </lineage>
</organism>
<dbReference type="STRING" id="113562.SAMN04489716_9035"/>
<dbReference type="AlphaFoldDB" id="A0A1H2DBC3"/>
<gene>
    <name evidence="1" type="ORF">SAMN04489716_9035</name>
</gene>
<reference evidence="1 2" key="1">
    <citation type="submission" date="2016-10" db="EMBL/GenBank/DDBJ databases">
        <authorList>
            <person name="de Groot N.N."/>
        </authorList>
    </citation>
    <scope>NUCLEOTIDE SEQUENCE [LARGE SCALE GENOMIC DNA]</scope>
    <source>
        <strain evidence="1 2">DSM 43941</strain>
    </source>
</reference>
<keyword evidence="2" id="KW-1185">Reference proteome</keyword>
<evidence type="ECO:0000313" key="2">
    <source>
        <dbReference type="Proteomes" id="UP000198688"/>
    </source>
</evidence>
<sequence length="303" mass="34371">MTSTDEILDQLAGVLARPGRAPVLRTPGELGLEYEDLTFPATDGVQLEAWYIPRPGSTELVIVNHPLQFNRYGYPSHLEPWRTFGAAGGNTFEVDYMEDYRILHEAGYHVLTYDMRNFGLSPEANGGIAGRRFEARDVVGSLRFARTDERLRDLTVGLFSRCNGANATFWAMEAWPEEFEDVRCLVAPQPLSAEVTMRRLLDLIGIPDRLGDLEQQVRLKGALPFAQLTPVPAAAAVTVPTFLYQVRDDVMTEPSDVQAMYDAIPQVDKKLMWIEGTTARWDGYLEFQRRPEPMLEWFRTHMK</sequence>
<dbReference type="Proteomes" id="UP000198688">
    <property type="component" value="Chromosome I"/>
</dbReference>
<dbReference type="OrthoDB" id="9796609at2"/>
<dbReference type="InterPro" id="IPR029058">
    <property type="entry name" value="AB_hydrolase_fold"/>
</dbReference>
<dbReference type="RefSeq" id="WP_092555425.1">
    <property type="nucleotide sequence ID" value="NZ_BOMJ01000100.1"/>
</dbReference>
<proteinExistence type="predicted"/>
<dbReference type="EMBL" id="LT629758">
    <property type="protein sequence ID" value="SDT80038.1"/>
    <property type="molecule type" value="Genomic_DNA"/>
</dbReference>
<evidence type="ECO:0008006" key="3">
    <source>
        <dbReference type="Google" id="ProtNLM"/>
    </source>
</evidence>
<name>A0A1H2DBC3_9ACTN</name>
<dbReference type="SUPFAM" id="SSF53474">
    <property type="entry name" value="alpha/beta-Hydrolases"/>
    <property type="match status" value="1"/>
</dbReference>
<protein>
    <recommendedName>
        <fullName evidence="3">Alpha/beta hydrolase family protein</fullName>
    </recommendedName>
</protein>
<dbReference type="Gene3D" id="3.40.50.1820">
    <property type="entry name" value="alpha/beta hydrolase"/>
    <property type="match status" value="1"/>
</dbReference>